<sequence length="452" mass="50322">MKVGIDSLAYYIPKIHLPIETLAIERNIDPMKLIKGLGLQKMALLDIYQDVITMSANAAHSLLKDNPTVQPKDIAKIYVGTESGLDNSKPIASYTLGLLEQIYGARTFRNCDAVDHTFACIGAVDAMQNAIDFVKANPTKKAIVIATDYAKYDLASTGEYTQGAGAIAMLITANPRMLVFNSQTGVATESVFDFFKPYRSIEKQAITGNSTNDTWFEIQETEISIHKDQPVFEGQYSNECYINRITEAYTDFKKQNNQEDIIVYKDWKAILMHLPYCFQGRRTFHEIVLQENPELVDKTAADAKDQIKAFAKSEAYMEIVKNKIAPSEIASGEVGNIYTGSIFLGLLSTLSHFSDTKENITDTKLGFIAYGSGSKSKVFEAEVQPNWVEGMPSVSIFDALKESQAIDFNTYSALHKKEQKTAVSAPSNEFAIDYIEASIPHLVGARYYKFVK</sequence>
<accession>A0A161RZN5</accession>
<evidence type="ECO:0000259" key="4">
    <source>
        <dbReference type="Pfam" id="PF08540"/>
    </source>
</evidence>
<dbReference type="PANTHER" id="PTHR43323">
    <property type="entry name" value="3-HYDROXY-3-METHYLGLUTARYL COENZYME A SYNTHASE"/>
    <property type="match status" value="1"/>
</dbReference>
<dbReference type="GO" id="GO:0006084">
    <property type="term" value="P:acetyl-CoA metabolic process"/>
    <property type="evidence" value="ECO:0007669"/>
    <property type="project" value="InterPro"/>
</dbReference>
<dbReference type="InterPro" id="IPR013528">
    <property type="entry name" value="HMG_CoA_synth_N"/>
</dbReference>
<feature type="domain" description="Hydroxymethylglutaryl-coenzyme A synthase N-terminal" evidence="3">
    <location>
        <begin position="2"/>
        <end position="174"/>
    </location>
</feature>
<feature type="domain" description="Hydroxymethylglutaryl-coenzyme A synthase C-terminal" evidence="4">
    <location>
        <begin position="228"/>
        <end position="389"/>
    </location>
</feature>
<dbReference type="InterPro" id="IPR013746">
    <property type="entry name" value="HMG_CoA_synt_C_dom"/>
</dbReference>
<proteinExistence type="inferred from homology"/>
<dbReference type="GO" id="GO:0004421">
    <property type="term" value="F:hydroxymethylglutaryl-CoA synthase activity"/>
    <property type="evidence" value="ECO:0007669"/>
    <property type="project" value="InterPro"/>
</dbReference>
<dbReference type="InterPro" id="IPR016039">
    <property type="entry name" value="Thiolase-like"/>
</dbReference>
<dbReference type="RefSeq" id="WP_038987157.1">
    <property type="nucleotide sequence ID" value="NZ_JWJO01000042.1"/>
</dbReference>
<dbReference type="SUPFAM" id="SSF53901">
    <property type="entry name" value="Thiolase-like"/>
    <property type="match status" value="2"/>
</dbReference>
<dbReference type="PANTHER" id="PTHR43323:SF2">
    <property type="entry name" value="HYDROXYMETHYLGLUTARYL-COA SYNTHASE"/>
    <property type="match status" value="1"/>
</dbReference>
<protein>
    <submittedName>
        <fullName evidence="5">Hydroxymethylglutaryl-CoA synthase</fullName>
    </submittedName>
</protein>
<keyword evidence="6" id="KW-1185">Reference proteome</keyword>
<comment type="caution">
    <text evidence="5">The sequence shown here is derived from an EMBL/GenBank/DDBJ whole genome shotgun (WGS) entry which is preliminary data.</text>
</comment>
<dbReference type="Proteomes" id="UP000076630">
    <property type="component" value="Unassembled WGS sequence"/>
</dbReference>
<evidence type="ECO:0000313" key="5">
    <source>
        <dbReference type="EMBL" id="KZE77199.1"/>
    </source>
</evidence>
<dbReference type="AlphaFoldDB" id="A0A161RZN5"/>
<gene>
    <name evidence="5" type="ORF">AV926_14820</name>
</gene>
<evidence type="ECO:0000256" key="1">
    <source>
        <dbReference type="ARBA" id="ARBA00007061"/>
    </source>
</evidence>
<comment type="similarity">
    <text evidence="1">Belongs to the thiolase-like superfamily. HMG-CoA synthase family.</text>
</comment>
<evidence type="ECO:0000313" key="6">
    <source>
        <dbReference type="Proteomes" id="UP000076630"/>
    </source>
</evidence>
<name>A0A161RZN5_9FLAO</name>
<organism evidence="5 6">
    <name type="scientific">Myroides marinus</name>
    <dbReference type="NCBI Taxonomy" id="703342"/>
    <lineage>
        <taxon>Bacteria</taxon>
        <taxon>Pseudomonadati</taxon>
        <taxon>Bacteroidota</taxon>
        <taxon>Flavobacteriia</taxon>
        <taxon>Flavobacteriales</taxon>
        <taxon>Flavobacteriaceae</taxon>
        <taxon>Myroides</taxon>
    </lineage>
</organism>
<evidence type="ECO:0000256" key="2">
    <source>
        <dbReference type="ARBA" id="ARBA00022679"/>
    </source>
</evidence>
<evidence type="ECO:0000259" key="3">
    <source>
        <dbReference type="Pfam" id="PF01154"/>
    </source>
</evidence>
<dbReference type="EMBL" id="LQNU01000073">
    <property type="protein sequence ID" value="KZE77199.1"/>
    <property type="molecule type" value="Genomic_DNA"/>
</dbReference>
<dbReference type="CDD" id="cd00827">
    <property type="entry name" value="init_cond_enzymes"/>
    <property type="match status" value="1"/>
</dbReference>
<dbReference type="Pfam" id="PF01154">
    <property type="entry name" value="HMG_CoA_synt_N"/>
    <property type="match status" value="1"/>
</dbReference>
<keyword evidence="2" id="KW-0808">Transferase</keyword>
<dbReference type="Pfam" id="PF08540">
    <property type="entry name" value="HMG_CoA_synt_C"/>
    <property type="match status" value="1"/>
</dbReference>
<dbReference type="Gene3D" id="3.40.47.10">
    <property type="match status" value="1"/>
</dbReference>
<dbReference type="OrthoDB" id="9769523at2"/>
<reference evidence="5 6" key="1">
    <citation type="submission" date="2016-01" db="EMBL/GenBank/DDBJ databases">
        <title>Whole genome sequencing of Myroides marinus L41.</title>
        <authorList>
            <person name="Hong K.W."/>
        </authorList>
    </citation>
    <scope>NUCLEOTIDE SEQUENCE [LARGE SCALE GENOMIC DNA]</scope>
    <source>
        <strain evidence="5 6">L41</strain>
    </source>
</reference>